<keyword evidence="2 4" id="KW-0863">Zinc-finger</keyword>
<feature type="domain" description="MYND-type" evidence="5">
    <location>
        <begin position="360"/>
        <end position="404"/>
    </location>
</feature>
<evidence type="ECO:0000259" key="5">
    <source>
        <dbReference type="PROSITE" id="PS50865"/>
    </source>
</evidence>
<evidence type="ECO:0000313" key="7">
    <source>
        <dbReference type="Proteomes" id="UP000663853"/>
    </source>
</evidence>
<proteinExistence type="predicted"/>
<evidence type="ECO:0000256" key="4">
    <source>
        <dbReference type="PROSITE-ProRule" id="PRU00134"/>
    </source>
</evidence>
<evidence type="ECO:0000313" key="6">
    <source>
        <dbReference type="EMBL" id="CAE6421535.1"/>
    </source>
</evidence>
<dbReference type="InterPro" id="IPR002893">
    <property type="entry name" value="Znf_MYND"/>
</dbReference>
<dbReference type="GO" id="GO:0008270">
    <property type="term" value="F:zinc ion binding"/>
    <property type="evidence" value="ECO:0007669"/>
    <property type="project" value="UniProtKB-KW"/>
</dbReference>
<evidence type="ECO:0000256" key="2">
    <source>
        <dbReference type="ARBA" id="ARBA00022771"/>
    </source>
</evidence>
<dbReference type="EMBL" id="CAJMXA010000219">
    <property type="protein sequence ID" value="CAE6421535.1"/>
    <property type="molecule type" value="Genomic_DNA"/>
</dbReference>
<gene>
    <name evidence="6" type="ORF">RDB_LOCUS12850</name>
</gene>
<comment type="caution">
    <text evidence="6">The sequence shown here is derived from an EMBL/GenBank/DDBJ whole genome shotgun (WGS) entry which is preliminary data.</text>
</comment>
<evidence type="ECO:0000256" key="1">
    <source>
        <dbReference type="ARBA" id="ARBA00022723"/>
    </source>
</evidence>
<dbReference type="PROSITE" id="PS50865">
    <property type="entry name" value="ZF_MYND_2"/>
    <property type="match status" value="1"/>
</dbReference>
<name>A0A8H3AH64_9AGAM</name>
<dbReference type="Proteomes" id="UP000663853">
    <property type="component" value="Unassembled WGS sequence"/>
</dbReference>
<sequence length="417" mass="48227">MQILGHYVSVTIWQEISTKDESRLNWITGWINVEGRPKHPPLATIPDIELLSTMLWDDRKLFFKSLKSTYYPGISAVIFVNPIMPHLTILNEIAFRYYLIATSDQQHAISYMNMDIGAGKHLSSWERNTQLVDLEDCREVVGAYVGRFNPHPILYYPISVLDGPIFLRSLAQFVVPGTEDLLPAILGVTAKRIWEEIKDPSEEYKPDVYVDCIRDTFTNYATIIQSRTFSRMNDTLFQELVDHIIKQDLIDLAARAMLLLELPSEPPAHHLAGSADYLPRIQRFYRHLSESIPKQYIFMISDHFFPEWFKFRSYLTWCPEIRRLVPGDRDHMKKCLWVWNDIGRALGYQILENSQFKCLYARCHDPLGMEGVQFTCPICHNGAYCRARCQSLDWKFGGLHADSCIGAKALVIFRPSV</sequence>
<keyword evidence="3" id="KW-0862">Zinc</keyword>
<reference evidence="6" key="1">
    <citation type="submission" date="2021-01" db="EMBL/GenBank/DDBJ databases">
        <authorList>
            <person name="Kaushik A."/>
        </authorList>
    </citation>
    <scope>NUCLEOTIDE SEQUENCE</scope>
    <source>
        <strain evidence="6">AG6-10EEA</strain>
    </source>
</reference>
<evidence type="ECO:0000256" key="3">
    <source>
        <dbReference type="ARBA" id="ARBA00022833"/>
    </source>
</evidence>
<accession>A0A8H3AH64</accession>
<dbReference type="AlphaFoldDB" id="A0A8H3AH64"/>
<dbReference type="SUPFAM" id="SSF144232">
    <property type="entry name" value="HIT/MYND zinc finger-like"/>
    <property type="match status" value="1"/>
</dbReference>
<organism evidence="6 7">
    <name type="scientific">Rhizoctonia solani</name>
    <dbReference type="NCBI Taxonomy" id="456999"/>
    <lineage>
        <taxon>Eukaryota</taxon>
        <taxon>Fungi</taxon>
        <taxon>Dikarya</taxon>
        <taxon>Basidiomycota</taxon>
        <taxon>Agaricomycotina</taxon>
        <taxon>Agaricomycetes</taxon>
        <taxon>Cantharellales</taxon>
        <taxon>Ceratobasidiaceae</taxon>
        <taxon>Rhizoctonia</taxon>
    </lineage>
</organism>
<keyword evidence="1" id="KW-0479">Metal-binding</keyword>
<protein>
    <recommendedName>
        <fullName evidence="5">MYND-type domain-containing protein</fullName>
    </recommendedName>
</protein>